<comment type="caution">
    <text evidence="2">The sequence shown here is derived from an EMBL/GenBank/DDBJ whole genome shotgun (WGS) entry which is preliminary data.</text>
</comment>
<evidence type="ECO:0000313" key="3">
    <source>
        <dbReference type="Proteomes" id="UP000284706"/>
    </source>
</evidence>
<dbReference type="Proteomes" id="UP000284706">
    <property type="component" value="Unassembled WGS sequence"/>
</dbReference>
<sequence length="448" mass="50668">MFLDRMAEETEDIVAASLLPHFDRSSTYALWSEESGLVVSPSSSRLPTFNQLDLSITGHLDHSRPRLLPDSHIYLAFYPHAVLNRGPIFGRLDLSSSQLSLAVIRYPKGAGKFGQRVYGLRPDLLDSWIRLEDILVEIVTYLLKTFPSPLPELSFPKLPYQCGYRELHQFPEQAVSCAERAKEAYTLLGALLTFTLTLYIGQYRASCFAAAFDKLLRWRDVSFTQGWLGQLEESYICNLTLGLRTGAFIDPYNCRWGPFLENFVKAGIPLWVIWGQPTTYNQFKSGVKDSGFPSALFPMDPNVIELAKLRARNQPVEAWSNRGKDAPQTARSSYEAPTSDSLSREHIDVVCGVFMVDETASGATYCPKSFWPRFSSWETCGFNNGAWSPDAETFYLRRLSKISGVNPDIMGASAWRRKGGIKRFEPKMRPVLQSSTKHAKDFFRIKFS</sequence>
<reference evidence="2 3" key="1">
    <citation type="journal article" date="2018" name="Evol. Lett.">
        <title>Horizontal gene cluster transfer increased hallucinogenic mushroom diversity.</title>
        <authorList>
            <person name="Reynolds H.T."/>
            <person name="Vijayakumar V."/>
            <person name="Gluck-Thaler E."/>
            <person name="Korotkin H.B."/>
            <person name="Matheny P.B."/>
            <person name="Slot J.C."/>
        </authorList>
    </citation>
    <scope>NUCLEOTIDE SEQUENCE [LARGE SCALE GENOMIC DNA]</scope>
    <source>
        <strain evidence="2 3">SRW20</strain>
    </source>
</reference>
<organism evidence="2 3">
    <name type="scientific">Gymnopilus dilepis</name>
    <dbReference type="NCBI Taxonomy" id="231916"/>
    <lineage>
        <taxon>Eukaryota</taxon>
        <taxon>Fungi</taxon>
        <taxon>Dikarya</taxon>
        <taxon>Basidiomycota</taxon>
        <taxon>Agaricomycotina</taxon>
        <taxon>Agaricomycetes</taxon>
        <taxon>Agaricomycetidae</taxon>
        <taxon>Agaricales</taxon>
        <taxon>Agaricineae</taxon>
        <taxon>Hymenogastraceae</taxon>
        <taxon>Gymnopilus</taxon>
    </lineage>
</organism>
<evidence type="ECO:0000256" key="1">
    <source>
        <dbReference type="SAM" id="MobiDB-lite"/>
    </source>
</evidence>
<feature type="region of interest" description="Disordered" evidence="1">
    <location>
        <begin position="317"/>
        <end position="339"/>
    </location>
</feature>
<keyword evidence="3" id="KW-1185">Reference proteome</keyword>
<proteinExistence type="predicted"/>
<dbReference type="InParanoid" id="A0A409WQ60"/>
<feature type="compositionally biased region" description="Polar residues" evidence="1">
    <location>
        <begin position="329"/>
        <end position="339"/>
    </location>
</feature>
<dbReference type="AlphaFoldDB" id="A0A409WQ60"/>
<name>A0A409WQ60_9AGAR</name>
<gene>
    <name evidence="2" type="ORF">CVT26_007426</name>
</gene>
<protein>
    <submittedName>
        <fullName evidence="2">Uncharacterized protein</fullName>
    </submittedName>
</protein>
<accession>A0A409WQ60</accession>
<dbReference type="EMBL" id="NHYE01004938">
    <property type="protein sequence ID" value="PPQ80637.1"/>
    <property type="molecule type" value="Genomic_DNA"/>
</dbReference>
<evidence type="ECO:0000313" key="2">
    <source>
        <dbReference type="EMBL" id="PPQ80637.1"/>
    </source>
</evidence>
<dbReference type="OrthoDB" id="3270336at2759"/>